<reference evidence="1 2" key="1">
    <citation type="submission" date="2016-05" db="EMBL/GenBank/DDBJ databases">
        <title>Draft Genome Sequences of Stenotrophomonas maltophilia Strains Sm32COP, Sm41DVV, Sm46PAILV, SmF3, SmF22, SmSOFb1 and SmCVFa1, Isolated from Different Manures, in France.</title>
        <authorList>
            <person name="Nazaret S."/>
            <person name="Bodilis J."/>
        </authorList>
    </citation>
    <scope>NUCLEOTIDE SEQUENCE [LARGE SCALE GENOMIC DNA]</scope>
    <source>
        <strain evidence="1 2">Sm41DVV</strain>
    </source>
</reference>
<gene>
    <name evidence="1" type="ORF">A9K56_01400</name>
</gene>
<dbReference type="AlphaFoldDB" id="A0AAP7GUW2"/>
<evidence type="ECO:0000313" key="2">
    <source>
        <dbReference type="Proteomes" id="UP000092125"/>
    </source>
</evidence>
<comment type="caution">
    <text evidence="1">The sequence shown here is derived from an EMBL/GenBank/DDBJ whole genome shotgun (WGS) entry which is preliminary data.</text>
</comment>
<name>A0AAP7GUW2_STEMA</name>
<evidence type="ECO:0000313" key="1">
    <source>
        <dbReference type="EMBL" id="OBU63391.1"/>
    </source>
</evidence>
<sequence>MRAPSPARRMAGLSMVELMIALTIGVIVMLGVVQVFAASRAAYQLSDGLARVQENSRFAMDTLQRELRMAGHFGCVNDQARQSPDGVSLFTTFAATPHPALDFQRSIQGYEATDTAPGDAVTLPATPATGGTAYTPALPDEFAAALPNRVNGSDIVALRYLMPDGVPVTASGGTVAQPVFSFDKTRLAVLQSGVADSGLYGAADCASATVFQARSIDKAGGTITFGDAPNNASNFIRPVTAGQAMLHRAESAVYYVGYDAASARSSLYRVRFNATPNGALVAGAPEALVEGVENMQLLYGQDRRLTSAYPTGFIDRQGTAATVQASANPNINAWRRVGAVQMGLVMASPDPSAAPQADQNAVLTSMGVTFTAPEDGRMRAVYQTTIALRNRLFGN</sequence>
<organism evidence="1 2">
    <name type="scientific">Stenotrophomonas maltophilia</name>
    <name type="common">Pseudomonas maltophilia</name>
    <name type="synonym">Xanthomonas maltophilia</name>
    <dbReference type="NCBI Taxonomy" id="40324"/>
    <lineage>
        <taxon>Bacteria</taxon>
        <taxon>Pseudomonadati</taxon>
        <taxon>Pseudomonadota</taxon>
        <taxon>Gammaproteobacteria</taxon>
        <taxon>Lysobacterales</taxon>
        <taxon>Lysobacteraceae</taxon>
        <taxon>Stenotrophomonas</taxon>
        <taxon>Stenotrophomonas maltophilia group</taxon>
    </lineage>
</organism>
<dbReference type="EMBL" id="LYVI01000001">
    <property type="protein sequence ID" value="OBU63391.1"/>
    <property type="molecule type" value="Genomic_DNA"/>
</dbReference>
<dbReference type="RefSeq" id="WP_065181229.1">
    <property type="nucleotide sequence ID" value="NZ_JAXAXT010000010.1"/>
</dbReference>
<dbReference type="InterPro" id="IPR032092">
    <property type="entry name" value="PilW"/>
</dbReference>
<dbReference type="GO" id="GO:0043683">
    <property type="term" value="P:type IV pilus assembly"/>
    <property type="evidence" value="ECO:0007669"/>
    <property type="project" value="InterPro"/>
</dbReference>
<proteinExistence type="predicted"/>
<protein>
    <submittedName>
        <fullName evidence="1">Pilus assembly protein PilW</fullName>
    </submittedName>
</protein>
<accession>A0AAP7GUW2</accession>
<dbReference type="Proteomes" id="UP000092125">
    <property type="component" value="Unassembled WGS sequence"/>
</dbReference>
<dbReference type="Pfam" id="PF16074">
    <property type="entry name" value="PilW"/>
    <property type="match status" value="1"/>
</dbReference>